<dbReference type="Gene3D" id="1.10.196.10">
    <property type="match status" value="1"/>
</dbReference>
<dbReference type="InterPro" id="IPR016137">
    <property type="entry name" value="RGS"/>
</dbReference>
<dbReference type="AlphaFoldDB" id="A0A8C4X180"/>
<dbReference type="GeneTree" id="ENSGT00940000155393"/>
<dbReference type="PRINTS" id="PR01301">
    <property type="entry name" value="RGSPROTEIN"/>
</dbReference>
<keyword evidence="3" id="KW-1185">Reference proteome</keyword>
<protein>
    <submittedName>
        <fullName evidence="2">Regulator of G protein signaling 17</fullName>
    </submittedName>
</protein>
<dbReference type="SUPFAM" id="SSF48097">
    <property type="entry name" value="Regulator of G-protein signaling, RGS"/>
    <property type="match status" value="1"/>
</dbReference>
<evidence type="ECO:0000259" key="1">
    <source>
        <dbReference type="PROSITE" id="PS50132"/>
    </source>
</evidence>
<feature type="domain" description="RGS" evidence="1">
    <location>
        <begin position="57"/>
        <end position="157"/>
    </location>
</feature>
<dbReference type="OMA" id="FSPREHI"/>
<dbReference type="Proteomes" id="UP000694388">
    <property type="component" value="Unplaced"/>
</dbReference>
<dbReference type="Ensembl" id="ENSEBUT00000025807.1">
    <property type="protein sequence ID" value="ENSEBUP00000025230.1"/>
    <property type="gene ID" value="ENSEBUG00000015564.1"/>
</dbReference>
<organism evidence="2 3">
    <name type="scientific">Eptatretus burgeri</name>
    <name type="common">Inshore hagfish</name>
    <dbReference type="NCBI Taxonomy" id="7764"/>
    <lineage>
        <taxon>Eukaryota</taxon>
        <taxon>Metazoa</taxon>
        <taxon>Chordata</taxon>
        <taxon>Craniata</taxon>
        <taxon>Vertebrata</taxon>
        <taxon>Cyclostomata</taxon>
        <taxon>Myxini</taxon>
        <taxon>Myxiniformes</taxon>
        <taxon>Myxinidae</taxon>
        <taxon>Eptatretinae</taxon>
        <taxon>Eptatretus</taxon>
    </lineage>
</organism>
<evidence type="ECO:0000313" key="2">
    <source>
        <dbReference type="Ensembl" id="ENSEBUP00000025230.1"/>
    </source>
</evidence>
<dbReference type="PROSITE" id="PS50132">
    <property type="entry name" value="RGS"/>
    <property type="match status" value="1"/>
</dbReference>
<dbReference type="SMART" id="SM00315">
    <property type="entry name" value="RGS"/>
    <property type="match status" value="1"/>
</dbReference>
<reference evidence="2" key="2">
    <citation type="submission" date="2025-09" db="UniProtKB">
        <authorList>
            <consortium name="Ensembl"/>
        </authorList>
    </citation>
    <scope>IDENTIFICATION</scope>
</reference>
<dbReference type="Gene3D" id="1.10.167.10">
    <property type="entry name" value="Regulator of G-protein Signalling 4, domain 2"/>
    <property type="match status" value="2"/>
</dbReference>
<dbReference type="PANTHER" id="PTHR10845:SF192">
    <property type="entry name" value="DOUBLE HIT, ISOFORM B"/>
    <property type="match status" value="1"/>
</dbReference>
<reference evidence="2" key="1">
    <citation type="submission" date="2025-08" db="UniProtKB">
        <authorList>
            <consortium name="Ensembl"/>
        </authorList>
    </citation>
    <scope>IDENTIFICATION</scope>
</reference>
<dbReference type="InterPro" id="IPR036305">
    <property type="entry name" value="RGS_sf"/>
</dbReference>
<sequence>HLYSTISRSWRVRIPTYNWPTCYKIISFQIFYTCYQDFFHIKCENVSKEEIQTWAKSFESLIETPHGLQHFHEFLRSQFSDENLLFWKACEELKAEQDQEAIARKARTIYDDYVSVFSPREHILKFIFLDAQQQIYTLMRRDCFPRFINSNFYKQLLENPQTLEESSEKPLT</sequence>
<name>A0A8C4X180_EPTBU</name>
<proteinExistence type="predicted"/>
<dbReference type="InterPro" id="IPR044926">
    <property type="entry name" value="RGS_subdomain_2"/>
</dbReference>
<dbReference type="Pfam" id="PF00615">
    <property type="entry name" value="RGS"/>
    <property type="match status" value="2"/>
</dbReference>
<evidence type="ECO:0000313" key="3">
    <source>
        <dbReference type="Proteomes" id="UP000694388"/>
    </source>
</evidence>
<dbReference type="PANTHER" id="PTHR10845">
    <property type="entry name" value="REGULATOR OF G PROTEIN SIGNALING"/>
    <property type="match status" value="1"/>
</dbReference>
<dbReference type="InterPro" id="IPR024066">
    <property type="entry name" value="RGS_subdom1/3"/>
</dbReference>
<accession>A0A8C4X180</accession>